<feature type="region of interest" description="Disordered" evidence="1">
    <location>
        <begin position="55"/>
        <end position="89"/>
    </location>
</feature>
<sequence>MCKAHVLRFCCGHGILMALDICNLGPCPILKTTGVKLPQQPYKCFNCQNKLSGSNLRPVSSQGCSNSSNGTLDSRSDGSITPPSSPVSRVQSFAAPLPGVARQPKECGDLGRRFSRSESFTAKAFHFSCTSSSHYLPPHYMMLPNFLSHQDHPCPPCQLEDARLQADREAIASARKQYPHLTCEMLVSPGRQWEDWQSKPSLEMYVEEKRSDERQLWLHVTRRWTQDLKKVRVLVAEEDGLGLLG</sequence>
<dbReference type="AlphaFoldDB" id="A0A0D2FTE3"/>
<evidence type="ECO:0000256" key="2">
    <source>
        <dbReference type="SAM" id="SignalP"/>
    </source>
</evidence>
<dbReference type="HOGENOM" id="CLU_1200384_0_0_1"/>
<gene>
    <name evidence="3" type="ORF">PV04_10188</name>
</gene>
<keyword evidence="4" id="KW-1185">Reference proteome</keyword>
<name>A0A0D2FTE3_9EURO</name>
<evidence type="ECO:0000313" key="4">
    <source>
        <dbReference type="Proteomes" id="UP000054266"/>
    </source>
</evidence>
<dbReference type="Proteomes" id="UP000054266">
    <property type="component" value="Unassembled WGS sequence"/>
</dbReference>
<reference evidence="3 4" key="1">
    <citation type="submission" date="2015-01" db="EMBL/GenBank/DDBJ databases">
        <title>The Genome Sequence of Capronia semiimmersa CBS27337.</title>
        <authorList>
            <consortium name="The Broad Institute Genomics Platform"/>
            <person name="Cuomo C."/>
            <person name="de Hoog S."/>
            <person name="Gorbushina A."/>
            <person name="Stielow B."/>
            <person name="Teixiera M."/>
            <person name="Abouelleil A."/>
            <person name="Chapman S.B."/>
            <person name="Priest M."/>
            <person name="Young S.K."/>
            <person name="Wortman J."/>
            <person name="Nusbaum C."/>
            <person name="Birren B."/>
        </authorList>
    </citation>
    <scope>NUCLEOTIDE SEQUENCE [LARGE SCALE GENOMIC DNA]</scope>
    <source>
        <strain evidence="3 4">CBS 27337</strain>
    </source>
</reference>
<accession>A0A0D2FTE3</accession>
<proteinExistence type="predicted"/>
<evidence type="ECO:0000256" key="1">
    <source>
        <dbReference type="SAM" id="MobiDB-lite"/>
    </source>
</evidence>
<feature type="signal peptide" evidence="2">
    <location>
        <begin position="1"/>
        <end position="18"/>
    </location>
</feature>
<protein>
    <submittedName>
        <fullName evidence="3">Uncharacterized protein</fullName>
    </submittedName>
</protein>
<evidence type="ECO:0000313" key="3">
    <source>
        <dbReference type="EMBL" id="KIW63334.1"/>
    </source>
</evidence>
<organism evidence="3 4">
    <name type="scientific">Phialophora macrospora</name>
    <dbReference type="NCBI Taxonomy" id="1851006"/>
    <lineage>
        <taxon>Eukaryota</taxon>
        <taxon>Fungi</taxon>
        <taxon>Dikarya</taxon>
        <taxon>Ascomycota</taxon>
        <taxon>Pezizomycotina</taxon>
        <taxon>Eurotiomycetes</taxon>
        <taxon>Chaetothyriomycetidae</taxon>
        <taxon>Chaetothyriales</taxon>
        <taxon>Herpotrichiellaceae</taxon>
        <taxon>Phialophora</taxon>
    </lineage>
</organism>
<keyword evidence="2" id="KW-0732">Signal</keyword>
<dbReference type="EMBL" id="KN846962">
    <property type="protein sequence ID" value="KIW63334.1"/>
    <property type="molecule type" value="Genomic_DNA"/>
</dbReference>
<feature type="chain" id="PRO_5002242064" evidence="2">
    <location>
        <begin position="19"/>
        <end position="245"/>
    </location>
</feature>